<accession>A7RFH9</accession>
<evidence type="ECO:0000313" key="2">
    <source>
        <dbReference type="EMBL" id="EDO49724.1"/>
    </source>
</evidence>
<dbReference type="AlphaFoldDB" id="A7RFH9"/>
<keyword evidence="3" id="KW-1185">Reference proteome</keyword>
<gene>
    <name evidence="2" type="ORF">NEMVEDRAFT_v1g237859</name>
</gene>
<proteinExistence type="predicted"/>
<dbReference type="EMBL" id="DS469508">
    <property type="protein sequence ID" value="EDO49724.1"/>
    <property type="molecule type" value="Genomic_DNA"/>
</dbReference>
<organism evidence="2 3">
    <name type="scientific">Nematostella vectensis</name>
    <name type="common">Starlet sea anemone</name>
    <dbReference type="NCBI Taxonomy" id="45351"/>
    <lineage>
        <taxon>Eukaryota</taxon>
        <taxon>Metazoa</taxon>
        <taxon>Cnidaria</taxon>
        <taxon>Anthozoa</taxon>
        <taxon>Hexacorallia</taxon>
        <taxon>Actiniaria</taxon>
        <taxon>Edwardsiidae</taxon>
        <taxon>Nematostella</taxon>
    </lineage>
</organism>
<name>A7RFH9_NEMVE</name>
<feature type="compositionally biased region" description="Pro residues" evidence="1">
    <location>
        <begin position="7"/>
        <end position="23"/>
    </location>
</feature>
<protein>
    <submittedName>
        <fullName evidence="2">Uncharacterized protein</fullName>
    </submittedName>
</protein>
<dbReference type="Proteomes" id="UP000001593">
    <property type="component" value="Unassembled WGS sequence"/>
</dbReference>
<dbReference type="InParanoid" id="A7RFH9"/>
<evidence type="ECO:0000256" key="1">
    <source>
        <dbReference type="SAM" id="MobiDB-lite"/>
    </source>
</evidence>
<dbReference type="HOGENOM" id="CLU_1962186_0_0_1"/>
<reference evidence="2 3" key="1">
    <citation type="journal article" date="2007" name="Science">
        <title>Sea anemone genome reveals ancestral eumetazoan gene repertoire and genomic organization.</title>
        <authorList>
            <person name="Putnam N.H."/>
            <person name="Srivastava M."/>
            <person name="Hellsten U."/>
            <person name="Dirks B."/>
            <person name="Chapman J."/>
            <person name="Salamov A."/>
            <person name="Terry A."/>
            <person name="Shapiro H."/>
            <person name="Lindquist E."/>
            <person name="Kapitonov V.V."/>
            <person name="Jurka J."/>
            <person name="Genikhovich G."/>
            <person name="Grigoriev I.V."/>
            <person name="Lucas S.M."/>
            <person name="Steele R.E."/>
            <person name="Finnerty J.R."/>
            <person name="Technau U."/>
            <person name="Martindale M.Q."/>
            <person name="Rokhsar D.S."/>
        </authorList>
    </citation>
    <scope>NUCLEOTIDE SEQUENCE [LARGE SCALE GENOMIC DNA]</scope>
    <source>
        <strain evidence="3">CH2 X CH6</strain>
    </source>
</reference>
<sequence length="128" mass="14271">MDISPSPNVPDIPPPTTPSPPRMTPTKIRAFFQGIHRGSRNRLGNSKSRVQNLFSSGRKDRKKSLTDLEERLPFVEMAEKEGYGSTAKVHDEHCELLGRAAESATKALKREKAQSVDHAMSMENETLL</sequence>
<feature type="region of interest" description="Disordered" evidence="1">
    <location>
        <begin position="1"/>
        <end position="25"/>
    </location>
</feature>
<evidence type="ECO:0000313" key="3">
    <source>
        <dbReference type="Proteomes" id="UP000001593"/>
    </source>
</evidence>